<sequence length="204" mass="23659">MVALNENAEQVIEEVPVVEGEPVVQVEGEVLEVPAEPIKNSYTLFYFNVKALAEPLRYLFAYGALEYEDVRVTRDEWPALKPSMPMGQMPVLEVNGKRVHQKIAVVTYEPDDQIKEKKLITLNNEVIPYYLEKLEQTVKDNEGYFALKRLTWADVYFAGILDYMNYMAKRDILESYPSLRELVDKVNNLEPIKEWIAKRPQTEV</sequence>
<evidence type="ECO:0000256" key="5">
    <source>
        <dbReference type="ARBA" id="ARBA00047960"/>
    </source>
</evidence>
<dbReference type="EC" id="2.5.1.18" evidence="2"/>
<dbReference type="PROSITE" id="PS50404">
    <property type="entry name" value="GST_NTER"/>
    <property type="match status" value="1"/>
</dbReference>
<evidence type="ECO:0000256" key="2">
    <source>
        <dbReference type="ARBA" id="ARBA00012452"/>
    </source>
</evidence>
<dbReference type="InterPro" id="IPR036282">
    <property type="entry name" value="Glutathione-S-Trfase_C_sf"/>
</dbReference>
<dbReference type="CDD" id="cd03192">
    <property type="entry name" value="GST_C_Sigma_like"/>
    <property type="match status" value="1"/>
</dbReference>
<proteinExistence type="inferred from homology"/>
<evidence type="ECO:0000313" key="9">
    <source>
        <dbReference type="Proteomes" id="UP000015102"/>
    </source>
</evidence>
<dbReference type="Proteomes" id="UP000015102">
    <property type="component" value="Unassembled WGS sequence"/>
</dbReference>
<dbReference type="GO" id="GO:0006749">
    <property type="term" value="P:glutathione metabolic process"/>
    <property type="evidence" value="ECO:0007669"/>
    <property type="project" value="TreeGrafter"/>
</dbReference>
<dbReference type="Gene3D" id="1.20.1050.130">
    <property type="match status" value="2"/>
</dbReference>
<dbReference type="Pfam" id="PF14497">
    <property type="entry name" value="GST_C_3"/>
    <property type="match status" value="1"/>
</dbReference>
<dbReference type="GO" id="GO:0004364">
    <property type="term" value="F:glutathione transferase activity"/>
    <property type="evidence" value="ECO:0007669"/>
    <property type="project" value="UniProtKB-EC"/>
</dbReference>
<feature type="domain" description="GST C-terminal" evidence="7">
    <location>
        <begin position="75"/>
        <end position="204"/>
    </location>
</feature>
<reference evidence="9" key="1">
    <citation type="submission" date="2013-02" db="EMBL/GenBank/DDBJ databases">
        <authorList>
            <person name="Hughes D."/>
        </authorList>
    </citation>
    <scope>NUCLEOTIDE SEQUENCE</scope>
    <source>
        <strain>Durham</strain>
        <strain evidence="9">NC isolate 2 -- Noor lab</strain>
    </source>
</reference>
<dbReference type="InterPro" id="IPR004045">
    <property type="entry name" value="Glutathione_S-Trfase_N"/>
</dbReference>
<dbReference type="GO" id="GO:0004602">
    <property type="term" value="F:glutathione peroxidase activity"/>
    <property type="evidence" value="ECO:0007669"/>
    <property type="project" value="UniProtKB-ARBA"/>
</dbReference>
<accession>T1GW50</accession>
<dbReference type="InterPro" id="IPR036249">
    <property type="entry name" value="Thioredoxin-like_sf"/>
</dbReference>
<feature type="domain" description="GST N-terminal" evidence="6">
    <location>
        <begin position="40"/>
        <end position="117"/>
    </location>
</feature>
<dbReference type="OMA" id="RFERENW"/>
<evidence type="ECO:0000256" key="1">
    <source>
        <dbReference type="ARBA" id="ARBA00011738"/>
    </source>
</evidence>
<dbReference type="PROSITE" id="PS50405">
    <property type="entry name" value="GST_CTER"/>
    <property type="match status" value="1"/>
</dbReference>
<comment type="catalytic activity">
    <reaction evidence="5">
        <text>RX + glutathione = an S-substituted glutathione + a halide anion + H(+)</text>
        <dbReference type="Rhea" id="RHEA:16437"/>
        <dbReference type="ChEBI" id="CHEBI:15378"/>
        <dbReference type="ChEBI" id="CHEBI:16042"/>
        <dbReference type="ChEBI" id="CHEBI:17792"/>
        <dbReference type="ChEBI" id="CHEBI:57925"/>
        <dbReference type="ChEBI" id="CHEBI:90779"/>
        <dbReference type="EC" id="2.5.1.18"/>
    </reaction>
</comment>
<dbReference type="EnsemblMetazoa" id="MESCA008021-RA">
    <property type="protein sequence ID" value="MESCA008021-PA"/>
    <property type="gene ID" value="MESCA008021"/>
</dbReference>
<dbReference type="FunFam" id="1.20.1050.10:FF:000030">
    <property type="entry name" value="Glutathione S-transferase S1"/>
    <property type="match status" value="1"/>
</dbReference>
<keyword evidence="3" id="KW-0808">Transferase</keyword>
<dbReference type="CDD" id="cd03039">
    <property type="entry name" value="GST_N_Sigma_like"/>
    <property type="match status" value="1"/>
</dbReference>
<dbReference type="SUPFAM" id="SSF52833">
    <property type="entry name" value="Thioredoxin-like"/>
    <property type="match status" value="1"/>
</dbReference>
<dbReference type="EMBL" id="CAQQ02148179">
    <property type="status" value="NOT_ANNOTATED_CDS"/>
    <property type="molecule type" value="Genomic_DNA"/>
</dbReference>
<dbReference type="HOGENOM" id="CLU_039475_1_0_1"/>
<dbReference type="AlphaFoldDB" id="T1GW50"/>
<comment type="similarity">
    <text evidence="4">Belongs to the GST superfamily. Sigma family.</text>
</comment>
<keyword evidence="9" id="KW-1185">Reference proteome</keyword>
<evidence type="ECO:0000256" key="3">
    <source>
        <dbReference type="ARBA" id="ARBA00022679"/>
    </source>
</evidence>
<evidence type="ECO:0000313" key="8">
    <source>
        <dbReference type="EnsemblMetazoa" id="MESCA008021-PA"/>
    </source>
</evidence>
<comment type="subunit">
    <text evidence="1">Homodimer.</text>
</comment>
<name>T1GW50_MEGSC</name>
<evidence type="ECO:0000259" key="7">
    <source>
        <dbReference type="PROSITE" id="PS50405"/>
    </source>
</evidence>
<dbReference type="PANTHER" id="PTHR11571">
    <property type="entry name" value="GLUTATHIONE S-TRANSFERASE"/>
    <property type="match status" value="1"/>
</dbReference>
<dbReference type="FunFam" id="3.40.30.10:FF:000035">
    <property type="entry name" value="hematopoietic prostaglandin D synthase"/>
    <property type="match status" value="1"/>
</dbReference>
<dbReference type="InterPro" id="IPR004046">
    <property type="entry name" value="GST_C"/>
</dbReference>
<reference evidence="8" key="2">
    <citation type="submission" date="2015-06" db="UniProtKB">
        <authorList>
            <consortium name="EnsemblMetazoa"/>
        </authorList>
    </citation>
    <scope>IDENTIFICATION</scope>
</reference>
<dbReference type="InterPro" id="IPR050213">
    <property type="entry name" value="GST_superfamily"/>
</dbReference>
<evidence type="ECO:0000259" key="6">
    <source>
        <dbReference type="PROSITE" id="PS50404"/>
    </source>
</evidence>
<protein>
    <recommendedName>
        <fullName evidence="2">glutathione transferase</fullName>
        <ecNumber evidence="2">2.5.1.18</ecNumber>
    </recommendedName>
</protein>
<dbReference type="InterPro" id="IPR010987">
    <property type="entry name" value="Glutathione-S-Trfase_C-like"/>
</dbReference>
<dbReference type="STRING" id="36166.T1GW50"/>
<dbReference type="SUPFAM" id="SSF47616">
    <property type="entry name" value="GST C-terminal domain-like"/>
    <property type="match status" value="1"/>
</dbReference>
<evidence type="ECO:0000256" key="4">
    <source>
        <dbReference type="ARBA" id="ARBA00038317"/>
    </source>
</evidence>
<dbReference type="PANTHER" id="PTHR11571:SF224">
    <property type="entry name" value="HEMATOPOIETIC PROSTAGLANDIN D SYNTHASE"/>
    <property type="match status" value="1"/>
</dbReference>
<organism evidence="8 9">
    <name type="scientific">Megaselia scalaris</name>
    <name type="common">Humpbacked fly</name>
    <name type="synonym">Phora scalaris</name>
    <dbReference type="NCBI Taxonomy" id="36166"/>
    <lineage>
        <taxon>Eukaryota</taxon>
        <taxon>Metazoa</taxon>
        <taxon>Ecdysozoa</taxon>
        <taxon>Arthropoda</taxon>
        <taxon>Hexapoda</taxon>
        <taxon>Insecta</taxon>
        <taxon>Pterygota</taxon>
        <taxon>Neoptera</taxon>
        <taxon>Endopterygota</taxon>
        <taxon>Diptera</taxon>
        <taxon>Brachycera</taxon>
        <taxon>Muscomorpha</taxon>
        <taxon>Platypezoidea</taxon>
        <taxon>Phoridae</taxon>
        <taxon>Megaseliini</taxon>
        <taxon>Megaselia</taxon>
    </lineage>
</organism>
<dbReference type="EMBL" id="CAQQ02148178">
    <property type="status" value="NOT_ANNOTATED_CDS"/>
    <property type="molecule type" value="Genomic_DNA"/>
</dbReference>